<evidence type="ECO:0000256" key="1">
    <source>
        <dbReference type="ARBA" id="ARBA00022676"/>
    </source>
</evidence>
<accession>A0A2U2B474</accession>
<feature type="chain" id="PRO_5015749607" description="Glycosyl hydrolase 94 catalytic domain-containing protein" evidence="3">
    <location>
        <begin position="24"/>
        <end position="440"/>
    </location>
</feature>
<sequence length="440" mass="50215">MNIKFVIKGVFSAAVFFSVSSHAQQQLADRILKDERLQRVKEMGYEILKTGFNAGDGYQQVWARDMNTFVTHSCDVMPQNEVREALLGFLKFQGFDGNMPGGYEAVPATRKADNYHTQSRYDMPGFLFHKNTVETDQETSVIQAFYKYIQATGDKSILNEVVNGKTVFERLAFALDYLMKWKFNESYGLLWGATTTDWGDVQPLHDPSVNGTKYDEYSAPAIDVYDNSMFLIALDNFIEMSSDSLQKKYWRDIHEKVKENIRKHLWDEEQQKFIPHIYINFDPFEGEDFDESEIFYHGGTAVAIQAGVLTPSEISVSLAKMVANVKVSGARSIGLTLYPPYPEGSFHNQGFEPYIYQNGGDWTWFGGRMITALAENGFYEEAYEHLQPMIDRAIANDGFYEWYSVDGKPHGSGIFRGSAGVLMEAIDKLEYWAKQQRGKE</sequence>
<dbReference type="OrthoDB" id="1111500at2"/>
<name>A0A2U2B474_9BACT</name>
<dbReference type="Pfam" id="PF17167">
    <property type="entry name" value="Glyco_hydro_94"/>
    <property type="match status" value="1"/>
</dbReference>
<dbReference type="GO" id="GO:0016757">
    <property type="term" value="F:glycosyltransferase activity"/>
    <property type="evidence" value="ECO:0007669"/>
    <property type="project" value="UniProtKB-KW"/>
</dbReference>
<keyword evidence="2" id="KW-0808">Transferase</keyword>
<keyword evidence="3" id="KW-0732">Signal</keyword>
<feature type="domain" description="Glycosyl hydrolase 94 catalytic" evidence="4">
    <location>
        <begin position="51"/>
        <end position="387"/>
    </location>
</feature>
<dbReference type="EMBL" id="QEWP01000023">
    <property type="protein sequence ID" value="PWD97858.1"/>
    <property type="molecule type" value="Genomic_DNA"/>
</dbReference>
<dbReference type="GO" id="GO:0005975">
    <property type="term" value="P:carbohydrate metabolic process"/>
    <property type="evidence" value="ECO:0007669"/>
    <property type="project" value="InterPro"/>
</dbReference>
<keyword evidence="6" id="KW-1185">Reference proteome</keyword>
<proteinExistence type="predicted"/>
<evidence type="ECO:0000256" key="2">
    <source>
        <dbReference type="ARBA" id="ARBA00022679"/>
    </source>
</evidence>
<dbReference type="InterPro" id="IPR033432">
    <property type="entry name" value="GH94_catalytic"/>
</dbReference>
<dbReference type="InterPro" id="IPR008928">
    <property type="entry name" value="6-hairpin_glycosidase_sf"/>
</dbReference>
<evidence type="ECO:0000313" key="6">
    <source>
        <dbReference type="Proteomes" id="UP000244956"/>
    </source>
</evidence>
<dbReference type="AlphaFoldDB" id="A0A2U2B474"/>
<feature type="signal peptide" evidence="3">
    <location>
        <begin position="1"/>
        <end position="23"/>
    </location>
</feature>
<dbReference type="Proteomes" id="UP000244956">
    <property type="component" value="Unassembled WGS sequence"/>
</dbReference>
<dbReference type="RefSeq" id="WP_109265970.1">
    <property type="nucleotide sequence ID" value="NZ_QEWP01000023.1"/>
</dbReference>
<organism evidence="5 6">
    <name type="scientific">Marinilabilia rubra</name>
    <dbReference type="NCBI Taxonomy" id="2162893"/>
    <lineage>
        <taxon>Bacteria</taxon>
        <taxon>Pseudomonadati</taxon>
        <taxon>Bacteroidota</taxon>
        <taxon>Bacteroidia</taxon>
        <taxon>Marinilabiliales</taxon>
        <taxon>Marinilabiliaceae</taxon>
        <taxon>Marinilabilia</taxon>
    </lineage>
</organism>
<dbReference type="InterPro" id="IPR012341">
    <property type="entry name" value="6hp_glycosidase-like_sf"/>
</dbReference>
<evidence type="ECO:0000313" key="5">
    <source>
        <dbReference type="EMBL" id="PWD97858.1"/>
    </source>
</evidence>
<evidence type="ECO:0000259" key="4">
    <source>
        <dbReference type="Pfam" id="PF17167"/>
    </source>
</evidence>
<dbReference type="Gene3D" id="1.50.10.10">
    <property type="match status" value="1"/>
</dbReference>
<comment type="caution">
    <text evidence="5">The sequence shown here is derived from an EMBL/GenBank/DDBJ whole genome shotgun (WGS) entry which is preliminary data.</text>
</comment>
<evidence type="ECO:0000256" key="3">
    <source>
        <dbReference type="SAM" id="SignalP"/>
    </source>
</evidence>
<keyword evidence="1" id="KW-0328">Glycosyltransferase</keyword>
<gene>
    <name evidence="5" type="ORF">DDZ16_18520</name>
</gene>
<dbReference type="SUPFAM" id="SSF48208">
    <property type="entry name" value="Six-hairpin glycosidases"/>
    <property type="match status" value="1"/>
</dbReference>
<reference evidence="5 6" key="1">
    <citation type="submission" date="2018-05" db="EMBL/GenBank/DDBJ databases">
        <title>Marinilabilia rubrum sp. nov., isolated from saltern sediment.</title>
        <authorList>
            <person name="Zhang R."/>
        </authorList>
    </citation>
    <scope>NUCLEOTIDE SEQUENCE [LARGE SCALE GENOMIC DNA]</scope>
    <source>
        <strain evidence="5 6">WTE16</strain>
    </source>
</reference>
<protein>
    <recommendedName>
        <fullName evidence="4">Glycosyl hydrolase 94 catalytic domain-containing protein</fullName>
    </recommendedName>
</protein>